<dbReference type="Gene3D" id="1.10.510.10">
    <property type="entry name" value="Transferase(Phosphotransferase) domain 1"/>
    <property type="match status" value="1"/>
</dbReference>
<keyword evidence="3 6" id="KW-0547">Nucleotide-binding</keyword>
<dbReference type="GO" id="GO:0005524">
    <property type="term" value="F:ATP binding"/>
    <property type="evidence" value="ECO:0007669"/>
    <property type="project" value="UniProtKB-UniRule"/>
</dbReference>
<protein>
    <submittedName>
        <fullName evidence="8">Kinase-like domain-containing protein</fullName>
    </submittedName>
</protein>
<dbReference type="Gene3D" id="3.30.200.20">
    <property type="entry name" value="Phosphorylase Kinase, domain 1"/>
    <property type="match status" value="1"/>
</dbReference>
<keyword evidence="2" id="KW-0808">Transferase</keyword>
<dbReference type="Pfam" id="PF00069">
    <property type="entry name" value="Pkinase"/>
    <property type="match status" value="2"/>
</dbReference>
<evidence type="ECO:0000256" key="5">
    <source>
        <dbReference type="ARBA" id="ARBA00022840"/>
    </source>
</evidence>
<dbReference type="GO" id="GO:0005634">
    <property type="term" value="C:nucleus"/>
    <property type="evidence" value="ECO:0007669"/>
    <property type="project" value="TreeGrafter"/>
</dbReference>
<dbReference type="PANTHER" id="PTHR45646">
    <property type="entry name" value="SERINE/THREONINE-PROTEIN KINASE DOA-RELATED"/>
    <property type="match status" value="1"/>
</dbReference>
<evidence type="ECO:0000256" key="3">
    <source>
        <dbReference type="ARBA" id="ARBA00022741"/>
    </source>
</evidence>
<dbReference type="InterPro" id="IPR000719">
    <property type="entry name" value="Prot_kinase_dom"/>
</dbReference>
<dbReference type="AlphaFoldDB" id="A0AAD7CPK6"/>
<dbReference type="SMART" id="SM00220">
    <property type="entry name" value="S_TKc"/>
    <property type="match status" value="1"/>
</dbReference>
<evidence type="ECO:0000313" key="8">
    <source>
        <dbReference type="EMBL" id="KAJ7656647.1"/>
    </source>
</evidence>
<organism evidence="8 9">
    <name type="scientific">Mycena rosella</name>
    <name type="common">Pink bonnet</name>
    <name type="synonym">Agaricus rosellus</name>
    <dbReference type="NCBI Taxonomy" id="1033263"/>
    <lineage>
        <taxon>Eukaryota</taxon>
        <taxon>Fungi</taxon>
        <taxon>Dikarya</taxon>
        <taxon>Basidiomycota</taxon>
        <taxon>Agaricomycotina</taxon>
        <taxon>Agaricomycetes</taxon>
        <taxon>Agaricomycetidae</taxon>
        <taxon>Agaricales</taxon>
        <taxon>Marasmiineae</taxon>
        <taxon>Mycenaceae</taxon>
        <taxon>Mycena</taxon>
    </lineage>
</organism>
<evidence type="ECO:0000256" key="4">
    <source>
        <dbReference type="ARBA" id="ARBA00022777"/>
    </source>
</evidence>
<evidence type="ECO:0000256" key="6">
    <source>
        <dbReference type="PROSITE-ProRule" id="PRU10141"/>
    </source>
</evidence>
<dbReference type="EMBL" id="JARKIE010000298">
    <property type="protein sequence ID" value="KAJ7656647.1"/>
    <property type="molecule type" value="Genomic_DNA"/>
</dbReference>
<feature type="binding site" evidence="6">
    <location>
        <position position="119"/>
    </location>
    <ligand>
        <name>ATP</name>
        <dbReference type="ChEBI" id="CHEBI:30616"/>
    </ligand>
</feature>
<keyword evidence="1" id="KW-0723">Serine/threonine-protein kinase</keyword>
<evidence type="ECO:0000256" key="2">
    <source>
        <dbReference type="ARBA" id="ARBA00022679"/>
    </source>
</evidence>
<reference evidence="8" key="1">
    <citation type="submission" date="2023-03" db="EMBL/GenBank/DDBJ databases">
        <title>Massive genome expansion in bonnet fungi (Mycena s.s.) driven by repeated elements and novel gene families across ecological guilds.</title>
        <authorList>
            <consortium name="Lawrence Berkeley National Laboratory"/>
            <person name="Harder C.B."/>
            <person name="Miyauchi S."/>
            <person name="Viragh M."/>
            <person name="Kuo A."/>
            <person name="Thoen E."/>
            <person name="Andreopoulos B."/>
            <person name="Lu D."/>
            <person name="Skrede I."/>
            <person name="Drula E."/>
            <person name="Henrissat B."/>
            <person name="Morin E."/>
            <person name="Kohler A."/>
            <person name="Barry K."/>
            <person name="LaButti K."/>
            <person name="Morin E."/>
            <person name="Salamov A."/>
            <person name="Lipzen A."/>
            <person name="Mereny Z."/>
            <person name="Hegedus B."/>
            <person name="Baldrian P."/>
            <person name="Stursova M."/>
            <person name="Weitz H."/>
            <person name="Taylor A."/>
            <person name="Grigoriev I.V."/>
            <person name="Nagy L.G."/>
            <person name="Martin F."/>
            <person name="Kauserud H."/>
        </authorList>
    </citation>
    <scope>NUCLEOTIDE SEQUENCE</scope>
    <source>
        <strain evidence="8">CBHHK067</strain>
    </source>
</reference>
<dbReference type="InterPro" id="IPR011009">
    <property type="entry name" value="Kinase-like_dom_sf"/>
</dbReference>
<evidence type="ECO:0000259" key="7">
    <source>
        <dbReference type="PROSITE" id="PS50011"/>
    </source>
</evidence>
<dbReference type="GO" id="GO:0004674">
    <property type="term" value="F:protein serine/threonine kinase activity"/>
    <property type="evidence" value="ECO:0007669"/>
    <property type="project" value="UniProtKB-KW"/>
</dbReference>
<evidence type="ECO:0000313" key="9">
    <source>
        <dbReference type="Proteomes" id="UP001221757"/>
    </source>
</evidence>
<dbReference type="SUPFAM" id="SSF56112">
    <property type="entry name" value="Protein kinase-like (PK-like)"/>
    <property type="match status" value="1"/>
</dbReference>
<dbReference type="Proteomes" id="UP001221757">
    <property type="component" value="Unassembled WGS sequence"/>
</dbReference>
<dbReference type="GO" id="GO:0043484">
    <property type="term" value="P:regulation of RNA splicing"/>
    <property type="evidence" value="ECO:0007669"/>
    <property type="project" value="TreeGrafter"/>
</dbReference>
<gene>
    <name evidence="8" type="ORF">B0H17DRAFT_1146137</name>
</gene>
<keyword evidence="4 8" id="KW-0418">Kinase</keyword>
<feature type="domain" description="Protein kinase" evidence="7">
    <location>
        <begin position="90"/>
        <end position="442"/>
    </location>
</feature>
<keyword evidence="5 6" id="KW-0067">ATP-binding</keyword>
<dbReference type="PROSITE" id="PS50011">
    <property type="entry name" value="PROTEIN_KINASE_DOM"/>
    <property type="match status" value="1"/>
</dbReference>
<comment type="caution">
    <text evidence="8">The sequence shown here is derived from an EMBL/GenBank/DDBJ whole genome shotgun (WGS) entry which is preliminary data.</text>
</comment>
<keyword evidence="9" id="KW-1185">Reference proteome</keyword>
<dbReference type="InterPro" id="IPR017441">
    <property type="entry name" value="Protein_kinase_ATP_BS"/>
</dbReference>
<dbReference type="InterPro" id="IPR051175">
    <property type="entry name" value="CLK_kinases"/>
</dbReference>
<accession>A0AAD7CPK6</accession>
<dbReference type="PROSITE" id="PS00107">
    <property type="entry name" value="PROTEIN_KINASE_ATP"/>
    <property type="match status" value="1"/>
</dbReference>
<evidence type="ECO:0000256" key="1">
    <source>
        <dbReference type="ARBA" id="ARBA00022527"/>
    </source>
</evidence>
<name>A0AAD7CPK6_MYCRO</name>
<dbReference type="PANTHER" id="PTHR45646:SF11">
    <property type="entry name" value="SERINE_THREONINE-PROTEIN KINASE DOA"/>
    <property type="match status" value="1"/>
</dbReference>
<proteinExistence type="predicted"/>
<sequence>MHLLSRTTLSKARFSSYPFFCYKPFAQRRMDLAVLQSHALSDAASDAQSSLAVENVELTFLEEPLGLRADQGYGYLQVDFGQRIGPSGQYEILRKLGWGMNASVWLARDHANARYVAVKALKGMSTDLHFQGYIQELPIMERVTHLIRRSGQPVYCTTLLSHFIHPGKPNDGQHLCLVMDVLAGDVETLRTGLRALPPQLVKRILRDCLRGLAQLHASGCVHTAVPDLKASNIMCNIPDLTTENNLRDIIAETPARRHPPEQSWDCLVEAAVSQPLPPPTIEQALSGSFMIADFGSAQIISQQVTSHIIPETLRAPEVIMRRPWDAKVDMWTFGCLVYEFLLGVPLFSRKCDSDAAEPDHHHLVQMHAFTGDKLPLELELQPHVLENNPATHFSHLFREKAHALGLPEQDVAGAIDVMSRCLRIDPIARPTSIQLARESPWLLELGDDF</sequence>